<evidence type="ECO:0000256" key="6">
    <source>
        <dbReference type="ARBA" id="ARBA00023014"/>
    </source>
</evidence>
<dbReference type="InterPro" id="IPR051269">
    <property type="entry name" value="Fe-S_cluster_ET"/>
</dbReference>
<evidence type="ECO:0000256" key="4">
    <source>
        <dbReference type="ARBA" id="ARBA00022982"/>
    </source>
</evidence>
<keyword evidence="4 8" id="KW-0249">Electron transport</keyword>
<dbReference type="PANTHER" id="PTHR36923:SF3">
    <property type="entry name" value="FERREDOXIN"/>
    <property type="match status" value="1"/>
</dbReference>
<keyword evidence="5 8" id="KW-0408">Iron</keyword>
<dbReference type="RefSeq" id="WP_191303502.1">
    <property type="nucleotide sequence ID" value="NZ_BNAR01000013.1"/>
</dbReference>
<evidence type="ECO:0000256" key="2">
    <source>
        <dbReference type="ARBA" id="ARBA00022448"/>
    </source>
</evidence>
<dbReference type="Proteomes" id="UP000605568">
    <property type="component" value="Unassembled WGS sequence"/>
</dbReference>
<sequence>MNIEVDQGKCVGAGQCVLAADDVFDQRDDDGLVDLLNAHPPAERLADVRHAAAVCPASAIAVSE</sequence>
<organism evidence="9 10">
    <name type="scientific">Lentzea cavernae</name>
    <dbReference type="NCBI Taxonomy" id="2020703"/>
    <lineage>
        <taxon>Bacteria</taxon>
        <taxon>Bacillati</taxon>
        <taxon>Actinomycetota</taxon>
        <taxon>Actinomycetes</taxon>
        <taxon>Pseudonocardiales</taxon>
        <taxon>Pseudonocardiaceae</taxon>
        <taxon>Lentzea</taxon>
    </lineage>
</organism>
<dbReference type="PANTHER" id="PTHR36923">
    <property type="entry name" value="FERREDOXIN"/>
    <property type="match status" value="1"/>
</dbReference>
<dbReference type="PRINTS" id="PR00352">
    <property type="entry name" value="3FE4SFRDOXIN"/>
</dbReference>
<dbReference type="InterPro" id="IPR001080">
    <property type="entry name" value="3Fe4S_ferredoxin"/>
</dbReference>
<evidence type="ECO:0000256" key="7">
    <source>
        <dbReference type="ARBA" id="ARBA00023291"/>
    </source>
</evidence>
<dbReference type="Gene3D" id="3.30.70.20">
    <property type="match status" value="1"/>
</dbReference>
<gene>
    <name evidence="9" type="ORF">GCM10017774_68610</name>
</gene>
<dbReference type="Pfam" id="PF13459">
    <property type="entry name" value="Fer4_15"/>
    <property type="match status" value="1"/>
</dbReference>
<accession>A0ABQ3MRT3</accession>
<keyword evidence="10" id="KW-1185">Reference proteome</keyword>
<evidence type="ECO:0000256" key="1">
    <source>
        <dbReference type="ARBA" id="ARBA00001927"/>
    </source>
</evidence>
<evidence type="ECO:0000256" key="5">
    <source>
        <dbReference type="ARBA" id="ARBA00023004"/>
    </source>
</evidence>
<protein>
    <recommendedName>
        <fullName evidence="8">Ferredoxin</fullName>
    </recommendedName>
</protein>
<comment type="caution">
    <text evidence="9">The sequence shown here is derived from an EMBL/GenBank/DDBJ whole genome shotgun (WGS) entry which is preliminary data.</text>
</comment>
<keyword evidence="6 8" id="KW-0411">Iron-sulfur</keyword>
<keyword evidence="2 8" id="KW-0813">Transport</keyword>
<evidence type="ECO:0000256" key="3">
    <source>
        <dbReference type="ARBA" id="ARBA00022723"/>
    </source>
</evidence>
<evidence type="ECO:0000313" key="10">
    <source>
        <dbReference type="Proteomes" id="UP000605568"/>
    </source>
</evidence>
<evidence type="ECO:0000256" key="8">
    <source>
        <dbReference type="RuleBase" id="RU368020"/>
    </source>
</evidence>
<proteinExistence type="predicted"/>
<name>A0ABQ3MRT3_9PSEU</name>
<comment type="function">
    <text evidence="8">Ferredoxins are iron-sulfur proteins that transfer electrons in a wide variety of metabolic reactions.</text>
</comment>
<reference evidence="10" key="1">
    <citation type="journal article" date="2019" name="Int. J. Syst. Evol. Microbiol.">
        <title>The Global Catalogue of Microorganisms (GCM) 10K type strain sequencing project: providing services to taxonomists for standard genome sequencing and annotation.</title>
        <authorList>
            <consortium name="The Broad Institute Genomics Platform"/>
            <consortium name="The Broad Institute Genome Sequencing Center for Infectious Disease"/>
            <person name="Wu L."/>
            <person name="Ma J."/>
        </authorList>
    </citation>
    <scope>NUCLEOTIDE SEQUENCE [LARGE SCALE GENOMIC DNA]</scope>
    <source>
        <strain evidence="10">CGMCC 4.7367</strain>
    </source>
</reference>
<dbReference type="EMBL" id="BNAR01000013">
    <property type="protein sequence ID" value="GHH54130.1"/>
    <property type="molecule type" value="Genomic_DNA"/>
</dbReference>
<keyword evidence="7" id="KW-0003">3Fe-4S</keyword>
<dbReference type="SUPFAM" id="SSF54862">
    <property type="entry name" value="4Fe-4S ferredoxins"/>
    <property type="match status" value="1"/>
</dbReference>
<keyword evidence="3 8" id="KW-0479">Metal-binding</keyword>
<comment type="cofactor">
    <cofactor evidence="1">
        <name>[3Fe-4S] cluster</name>
        <dbReference type="ChEBI" id="CHEBI:21137"/>
    </cofactor>
</comment>
<evidence type="ECO:0000313" key="9">
    <source>
        <dbReference type="EMBL" id="GHH54130.1"/>
    </source>
</evidence>